<comment type="caution">
    <text evidence="1">The sequence shown here is derived from an EMBL/GenBank/DDBJ whole genome shotgun (WGS) entry which is preliminary data.</text>
</comment>
<protein>
    <submittedName>
        <fullName evidence="1">Uncharacterized protein</fullName>
    </submittedName>
</protein>
<accession>A0ACB8TNA1</accession>
<sequence length="172" mass="18152">MSLKEMMTVRPGLPSSPDDGELASRTVSESPEDQERRLAWQQARLRPHPETPPGPSRVGSGAAGAEAPGVPPILHWHNAGGGSGVDAALEPSTLVLAPTPSSYVSPGDNAADFVTERSARERELNVPVFAPPLLPYLSELLAEAPVANYETCAPAIAVIDYTFDLPPLLLPT</sequence>
<name>A0ACB8TNA1_9APHY</name>
<organism evidence="1 2">
    <name type="scientific">Irpex rosettiformis</name>
    <dbReference type="NCBI Taxonomy" id="378272"/>
    <lineage>
        <taxon>Eukaryota</taxon>
        <taxon>Fungi</taxon>
        <taxon>Dikarya</taxon>
        <taxon>Basidiomycota</taxon>
        <taxon>Agaricomycotina</taxon>
        <taxon>Agaricomycetes</taxon>
        <taxon>Polyporales</taxon>
        <taxon>Irpicaceae</taxon>
        <taxon>Irpex</taxon>
    </lineage>
</organism>
<gene>
    <name evidence="1" type="ORF">BDY19DRAFT_910550</name>
</gene>
<dbReference type="EMBL" id="MU274963">
    <property type="protein sequence ID" value="KAI0083484.1"/>
    <property type="molecule type" value="Genomic_DNA"/>
</dbReference>
<proteinExistence type="predicted"/>
<reference evidence="1" key="1">
    <citation type="journal article" date="2021" name="Environ. Microbiol.">
        <title>Gene family expansions and transcriptome signatures uncover fungal adaptations to wood decay.</title>
        <authorList>
            <person name="Hage H."/>
            <person name="Miyauchi S."/>
            <person name="Viragh M."/>
            <person name="Drula E."/>
            <person name="Min B."/>
            <person name="Chaduli D."/>
            <person name="Navarro D."/>
            <person name="Favel A."/>
            <person name="Norest M."/>
            <person name="Lesage-Meessen L."/>
            <person name="Balint B."/>
            <person name="Merenyi Z."/>
            <person name="de Eugenio L."/>
            <person name="Morin E."/>
            <person name="Martinez A.T."/>
            <person name="Baldrian P."/>
            <person name="Stursova M."/>
            <person name="Martinez M.J."/>
            <person name="Novotny C."/>
            <person name="Magnuson J.K."/>
            <person name="Spatafora J.W."/>
            <person name="Maurice S."/>
            <person name="Pangilinan J."/>
            <person name="Andreopoulos W."/>
            <person name="LaButti K."/>
            <person name="Hundley H."/>
            <person name="Na H."/>
            <person name="Kuo A."/>
            <person name="Barry K."/>
            <person name="Lipzen A."/>
            <person name="Henrissat B."/>
            <person name="Riley R."/>
            <person name="Ahrendt S."/>
            <person name="Nagy L.G."/>
            <person name="Grigoriev I.V."/>
            <person name="Martin F."/>
            <person name="Rosso M.N."/>
        </authorList>
    </citation>
    <scope>NUCLEOTIDE SEQUENCE</scope>
    <source>
        <strain evidence="1">CBS 384.51</strain>
    </source>
</reference>
<dbReference type="Proteomes" id="UP001055072">
    <property type="component" value="Unassembled WGS sequence"/>
</dbReference>
<evidence type="ECO:0000313" key="1">
    <source>
        <dbReference type="EMBL" id="KAI0083484.1"/>
    </source>
</evidence>
<keyword evidence="2" id="KW-1185">Reference proteome</keyword>
<evidence type="ECO:0000313" key="2">
    <source>
        <dbReference type="Proteomes" id="UP001055072"/>
    </source>
</evidence>